<evidence type="ECO:0000256" key="1">
    <source>
        <dbReference type="ARBA" id="ARBA00007788"/>
    </source>
</evidence>
<dbReference type="InterPro" id="IPR007630">
    <property type="entry name" value="RNA_pol_sigma70_r4"/>
</dbReference>
<keyword evidence="4" id="KW-0238">DNA-binding</keyword>
<gene>
    <name evidence="8" type="ORF">SAMN04488047_1458</name>
</gene>
<keyword evidence="3" id="KW-0731">Sigma factor</keyword>
<keyword evidence="2" id="KW-0805">Transcription regulation</keyword>
<dbReference type="Proteomes" id="UP000199356">
    <property type="component" value="Unassembled WGS sequence"/>
</dbReference>
<dbReference type="InterPro" id="IPR014284">
    <property type="entry name" value="RNA_pol_sigma-70_dom"/>
</dbReference>
<dbReference type="OrthoDB" id="7830913at2"/>
<proteinExistence type="inferred from homology"/>
<sequence length="285" mass="31569">MTASISSISTAQMIRNQTKDSILSYEEERALVEAYANDGDAAARQKLITSHRPLAVSLAQKMSANGTEFEDLFQEAICGLAIAIDRFNPDHKTRFSAYAAWWMMEQMRGHISRSYHSVRIGRSHREKKTYTLLVTAYKIIGADLDDAVLAKIAEEAKATPEEVNRVYQVMLSRGASLNKPVAVDEGASEMVEFLVDEDAPPVDAGLVTEEQGSVLEDALEELRDPRAADIVRARNLTLDPETPKSLGKKMGLSPERVRQIERHALVELRRVLAGRGFTPDMLLGA</sequence>
<name>A0A1I5WES2_9RHOB</name>
<dbReference type="Gene3D" id="1.20.120.1810">
    <property type="match status" value="1"/>
</dbReference>
<evidence type="ECO:0000259" key="7">
    <source>
        <dbReference type="Pfam" id="PF04545"/>
    </source>
</evidence>
<dbReference type="PANTHER" id="PTHR30376">
    <property type="entry name" value="SIGMA FACTOR RPOH HEAT SHOCK RELATED"/>
    <property type="match status" value="1"/>
</dbReference>
<protein>
    <submittedName>
        <fullName evidence="8">RNA polymerase sigma-32 factor</fullName>
    </submittedName>
</protein>
<organism evidence="8 9">
    <name type="scientific">Tranquillimonas alkanivorans</name>
    <dbReference type="NCBI Taxonomy" id="441119"/>
    <lineage>
        <taxon>Bacteria</taxon>
        <taxon>Pseudomonadati</taxon>
        <taxon>Pseudomonadota</taxon>
        <taxon>Alphaproteobacteria</taxon>
        <taxon>Rhodobacterales</taxon>
        <taxon>Roseobacteraceae</taxon>
        <taxon>Tranquillimonas</taxon>
    </lineage>
</organism>
<dbReference type="SUPFAM" id="SSF88659">
    <property type="entry name" value="Sigma3 and sigma4 domains of RNA polymerase sigma factors"/>
    <property type="match status" value="1"/>
</dbReference>
<dbReference type="Pfam" id="PF04542">
    <property type="entry name" value="Sigma70_r2"/>
    <property type="match status" value="1"/>
</dbReference>
<dbReference type="Gene3D" id="1.20.140.160">
    <property type="match status" value="1"/>
</dbReference>
<evidence type="ECO:0000256" key="2">
    <source>
        <dbReference type="ARBA" id="ARBA00023015"/>
    </source>
</evidence>
<dbReference type="GO" id="GO:0006352">
    <property type="term" value="P:DNA-templated transcription initiation"/>
    <property type="evidence" value="ECO:0007669"/>
    <property type="project" value="InterPro"/>
</dbReference>
<dbReference type="SUPFAM" id="SSF88946">
    <property type="entry name" value="Sigma2 domain of RNA polymerase sigma factors"/>
    <property type="match status" value="1"/>
</dbReference>
<reference evidence="8 9" key="1">
    <citation type="submission" date="2016-10" db="EMBL/GenBank/DDBJ databases">
        <authorList>
            <person name="de Groot N.N."/>
        </authorList>
    </citation>
    <scope>NUCLEOTIDE SEQUENCE [LARGE SCALE GENOMIC DNA]</scope>
    <source>
        <strain evidence="8 9">DSM 19547</strain>
    </source>
</reference>
<dbReference type="InterPro" id="IPR000943">
    <property type="entry name" value="RNA_pol_sigma70"/>
</dbReference>
<evidence type="ECO:0000256" key="3">
    <source>
        <dbReference type="ARBA" id="ARBA00023082"/>
    </source>
</evidence>
<evidence type="ECO:0000259" key="6">
    <source>
        <dbReference type="Pfam" id="PF04542"/>
    </source>
</evidence>
<dbReference type="STRING" id="441119.SAMN04488047_1458"/>
<keyword evidence="9" id="KW-1185">Reference proteome</keyword>
<dbReference type="AlphaFoldDB" id="A0A1I5WES2"/>
<dbReference type="GO" id="GO:0016987">
    <property type="term" value="F:sigma factor activity"/>
    <property type="evidence" value="ECO:0007669"/>
    <property type="project" value="UniProtKB-KW"/>
</dbReference>
<dbReference type="PRINTS" id="PR00046">
    <property type="entry name" value="SIGMA70FCT"/>
</dbReference>
<dbReference type="InterPro" id="IPR013324">
    <property type="entry name" value="RNA_pol_sigma_r3/r4-like"/>
</dbReference>
<dbReference type="Pfam" id="PF04545">
    <property type="entry name" value="Sigma70_r4"/>
    <property type="match status" value="1"/>
</dbReference>
<evidence type="ECO:0000313" key="9">
    <source>
        <dbReference type="Proteomes" id="UP000199356"/>
    </source>
</evidence>
<accession>A0A1I5WES2</accession>
<comment type="similarity">
    <text evidence="1">Belongs to the sigma-70 factor family.</text>
</comment>
<keyword evidence="5" id="KW-0804">Transcription</keyword>
<dbReference type="InterPro" id="IPR013325">
    <property type="entry name" value="RNA_pol_sigma_r2"/>
</dbReference>
<feature type="domain" description="RNA polymerase sigma-70 region 2" evidence="6">
    <location>
        <begin position="47"/>
        <end position="113"/>
    </location>
</feature>
<evidence type="ECO:0000256" key="4">
    <source>
        <dbReference type="ARBA" id="ARBA00023125"/>
    </source>
</evidence>
<dbReference type="NCBIfam" id="TIGR02937">
    <property type="entry name" value="sigma70-ECF"/>
    <property type="match status" value="1"/>
</dbReference>
<evidence type="ECO:0000313" key="8">
    <source>
        <dbReference type="EMBL" id="SFQ18313.1"/>
    </source>
</evidence>
<dbReference type="PANTHER" id="PTHR30376:SF3">
    <property type="entry name" value="RNA POLYMERASE SIGMA FACTOR RPOH"/>
    <property type="match status" value="1"/>
</dbReference>
<feature type="domain" description="RNA polymerase sigma-70 region 4" evidence="7">
    <location>
        <begin position="224"/>
        <end position="269"/>
    </location>
</feature>
<evidence type="ECO:0000256" key="5">
    <source>
        <dbReference type="ARBA" id="ARBA00023163"/>
    </source>
</evidence>
<dbReference type="RefSeq" id="WP_093425718.1">
    <property type="nucleotide sequence ID" value="NZ_FOXA01000045.1"/>
</dbReference>
<dbReference type="EMBL" id="FOXA01000045">
    <property type="protein sequence ID" value="SFQ18313.1"/>
    <property type="molecule type" value="Genomic_DNA"/>
</dbReference>
<dbReference type="InterPro" id="IPR050813">
    <property type="entry name" value="Sigma-70_Factor"/>
</dbReference>
<dbReference type="InterPro" id="IPR007627">
    <property type="entry name" value="RNA_pol_sigma70_r2"/>
</dbReference>
<dbReference type="GO" id="GO:0003677">
    <property type="term" value="F:DNA binding"/>
    <property type="evidence" value="ECO:0007669"/>
    <property type="project" value="UniProtKB-KW"/>
</dbReference>